<evidence type="ECO:0000313" key="12">
    <source>
        <dbReference type="RefSeq" id="XP_026765118.1"/>
    </source>
</evidence>
<dbReference type="GO" id="GO:0071038">
    <property type="term" value="P:TRAMP-dependent tRNA surveillance pathway"/>
    <property type="evidence" value="ECO:0007669"/>
    <property type="project" value="TreeGrafter"/>
</dbReference>
<evidence type="ECO:0000256" key="6">
    <source>
        <dbReference type="ARBA" id="ARBA00022835"/>
    </source>
</evidence>
<dbReference type="GO" id="GO:0000467">
    <property type="term" value="P:exonucleolytic trimming to generate mature 3'-end of 5.8S rRNA from tricistronic rRNA transcript (SSU-rRNA, 5.8S rRNA, LSU-rRNA)"/>
    <property type="evidence" value="ECO:0007669"/>
    <property type="project" value="TreeGrafter"/>
</dbReference>
<comment type="subcellular location">
    <subcellularLocation>
        <location evidence="1">Cytoplasm</location>
    </subcellularLocation>
    <subcellularLocation>
        <location evidence="2">Nucleus</location>
        <location evidence="2">Nucleolus</location>
    </subcellularLocation>
</comment>
<dbReference type="Pfam" id="PF01138">
    <property type="entry name" value="RNase_PH"/>
    <property type="match status" value="1"/>
</dbReference>
<evidence type="ECO:0000256" key="2">
    <source>
        <dbReference type="ARBA" id="ARBA00004604"/>
    </source>
</evidence>
<reference evidence="12" key="1">
    <citation type="submission" date="2025-08" db="UniProtKB">
        <authorList>
            <consortium name="RefSeq"/>
        </authorList>
    </citation>
    <scope>IDENTIFICATION</scope>
    <source>
        <tissue evidence="12">Whole larvae</tissue>
    </source>
</reference>
<evidence type="ECO:0000256" key="5">
    <source>
        <dbReference type="ARBA" id="ARBA00022552"/>
    </source>
</evidence>
<proteinExistence type="inferred from homology"/>
<dbReference type="InterPro" id="IPR001247">
    <property type="entry name" value="ExoRNase_PH_dom1"/>
</dbReference>
<dbReference type="GO" id="GO:0035925">
    <property type="term" value="F:mRNA 3'-UTR AU-rich region binding"/>
    <property type="evidence" value="ECO:0007669"/>
    <property type="project" value="TreeGrafter"/>
</dbReference>
<dbReference type="FunFam" id="3.30.230.70:FF:000017">
    <property type="entry name" value="Exosome complex component Rrp42"/>
    <property type="match status" value="1"/>
</dbReference>
<keyword evidence="5" id="KW-0698">rRNA processing</keyword>
<keyword evidence="4" id="KW-0963">Cytoplasm</keyword>
<dbReference type="GO" id="GO:0016075">
    <property type="term" value="P:rRNA catabolic process"/>
    <property type="evidence" value="ECO:0007669"/>
    <property type="project" value="TreeGrafter"/>
</dbReference>
<keyword evidence="8" id="KW-0539">Nucleus</keyword>
<accession>A0A6J1X9N7</accession>
<evidence type="ECO:0000256" key="1">
    <source>
        <dbReference type="ARBA" id="ARBA00004496"/>
    </source>
</evidence>
<evidence type="ECO:0000256" key="7">
    <source>
        <dbReference type="ARBA" id="ARBA00022884"/>
    </source>
</evidence>
<dbReference type="GO" id="GO:0071035">
    <property type="term" value="P:nuclear polyadenylation-dependent rRNA catabolic process"/>
    <property type="evidence" value="ECO:0007669"/>
    <property type="project" value="TreeGrafter"/>
</dbReference>
<dbReference type="PANTHER" id="PTHR11097:SF9">
    <property type="entry name" value="EXOSOME COMPLEX COMPONENT RRP43"/>
    <property type="match status" value="1"/>
</dbReference>
<evidence type="ECO:0000313" key="11">
    <source>
        <dbReference type="Proteomes" id="UP001652740"/>
    </source>
</evidence>
<keyword evidence="6" id="KW-0271">Exosome</keyword>
<dbReference type="OrthoDB" id="45882at2759"/>
<dbReference type="GO" id="GO:0000177">
    <property type="term" value="C:cytoplasmic exosome (RNase complex)"/>
    <property type="evidence" value="ECO:0007669"/>
    <property type="project" value="TreeGrafter"/>
</dbReference>
<dbReference type="AlphaFoldDB" id="A0A6J1X9N7"/>
<dbReference type="InterPro" id="IPR033196">
    <property type="entry name" value="Rrp43"/>
</dbReference>
<dbReference type="Gene3D" id="3.30.230.70">
    <property type="entry name" value="GHMP Kinase, N-terminal domain"/>
    <property type="match status" value="1"/>
</dbReference>
<evidence type="ECO:0000256" key="4">
    <source>
        <dbReference type="ARBA" id="ARBA00022490"/>
    </source>
</evidence>
<sequence length="284" mass="31153">MAEIYKLIHPLKYFNDYISRNIRPDGRKFTEQRNIKLNVNSLKTADASAVVKCGNTTIVCGIKLELATPKAEEPNQGFLVTNVELPALCSSKYKPGPPSDHAQVTNCLVSDIIVNSKSVDLKDLCIVPDKLAWVLYCDMVCLDNDGSLVDACIIALMASLKTLSLPSVTYDCETEEITVDENNKTPLKVHGMPVATSFAVYKALESDMLLMDPSTYEEDMCGGIGANFVVCCNNGLLCGTQKFGGSNPSTECQEEALKMAKHRVKLVEQVIEKCIKNNEIAMSR</sequence>
<dbReference type="InParanoid" id="A0A6J1X9N7"/>
<organism evidence="11 12">
    <name type="scientific">Galleria mellonella</name>
    <name type="common">Greater wax moth</name>
    <dbReference type="NCBI Taxonomy" id="7137"/>
    <lineage>
        <taxon>Eukaryota</taxon>
        <taxon>Metazoa</taxon>
        <taxon>Ecdysozoa</taxon>
        <taxon>Arthropoda</taxon>
        <taxon>Hexapoda</taxon>
        <taxon>Insecta</taxon>
        <taxon>Pterygota</taxon>
        <taxon>Neoptera</taxon>
        <taxon>Endopterygota</taxon>
        <taxon>Lepidoptera</taxon>
        <taxon>Glossata</taxon>
        <taxon>Ditrysia</taxon>
        <taxon>Pyraloidea</taxon>
        <taxon>Pyralidae</taxon>
        <taxon>Galleriinae</taxon>
        <taxon>Galleria</taxon>
    </lineage>
</organism>
<dbReference type="GO" id="GO:0000176">
    <property type="term" value="C:nuclear exosome (RNase complex)"/>
    <property type="evidence" value="ECO:0007669"/>
    <property type="project" value="TreeGrafter"/>
</dbReference>
<dbReference type="RefSeq" id="XP_026765118.1">
    <property type="nucleotide sequence ID" value="XM_026909317.3"/>
</dbReference>
<dbReference type="GO" id="GO:0071028">
    <property type="term" value="P:nuclear mRNA surveillance"/>
    <property type="evidence" value="ECO:0007669"/>
    <property type="project" value="TreeGrafter"/>
</dbReference>
<comment type="similarity">
    <text evidence="3">Belongs to the RNase PH family.</text>
</comment>
<name>A0A6J1X9N7_GALME</name>
<dbReference type="KEGG" id="gmw:113523370"/>
<gene>
    <name evidence="12" type="primary">LOC113523370</name>
</gene>
<dbReference type="CDD" id="cd11369">
    <property type="entry name" value="RNase_PH_RRP43"/>
    <property type="match status" value="1"/>
</dbReference>
<dbReference type="SUPFAM" id="SSF55666">
    <property type="entry name" value="Ribonuclease PH domain 2-like"/>
    <property type="match status" value="1"/>
</dbReference>
<evidence type="ECO:0000259" key="10">
    <source>
        <dbReference type="Pfam" id="PF01138"/>
    </source>
</evidence>
<evidence type="ECO:0000256" key="9">
    <source>
        <dbReference type="ARBA" id="ARBA00030617"/>
    </source>
</evidence>
<feature type="domain" description="Exoribonuclease phosphorolytic" evidence="10">
    <location>
        <begin position="31"/>
        <end position="166"/>
    </location>
</feature>
<evidence type="ECO:0000256" key="8">
    <source>
        <dbReference type="ARBA" id="ARBA00023242"/>
    </source>
</evidence>
<dbReference type="SUPFAM" id="SSF54211">
    <property type="entry name" value="Ribosomal protein S5 domain 2-like"/>
    <property type="match status" value="1"/>
</dbReference>
<dbReference type="GO" id="GO:0034473">
    <property type="term" value="P:U1 snRNA 3'-end processing"/>
    <property type="evidence" value="ECO:0007669"/>
    <property type="project" value="TreeGrafter"/>
</dbReference>
<dbReference type="GO" id="GO:0034476">
    <property type="term" value="P:U5 snRNA 3'-end processing"/>
    <property type="evidence" value="ECO:0007669"/>
    <property type="project" value="TreeGrafter"/>
</dbReference>
<dbReference type="GO" id="GO:0005730">
    <property type="term" value="C:nucleolus"/>
    <property type="evidence" value="ECO:0007669"/>
    <property type="project" value="UniProtKB-SubCell"/>
</dbReference>
<dbReference type="InterPro" id="IPR027408">
    <property type="entry name" value="PNPase/RNase_PH_dom_sf"/>
</dbReference>
<dbReference type="InterPro" id="IPR020568">
    <property type="entry name" value="Ribosomal_Su5_D2-typ_SF"/>
</dbReference>
<dbReference type="InterPro" id="IPR050590">
    <property type="entry name" value="Exosome_comp_Rrp42_subfam"/>
</dbReference>
<dbReference type="PANTHER" id="PTHR11097">
    <property type="entry name" value="EXOSOME COMPLEX EXONUCLEASE RIBOSOMAL RNA PROCESSING PROTEIN"/>
    <property type="match status" value="1"/>
</dbReference>
<dbReference type="InterPro" id="IPR036345">
    <property type="entry name" value="ExoRNase_PH_dom2_sf"/>
</dbReference>
<keyword evidence="7" id="KW-0694">RNA-binding</keyword>
<evidence type="ECO:0000256" key="3">
    <source>
        <dbReference type="ARBA" id="ARBA00006678"/>
    </source>
</evidence>
<protein>
    <recommendedName>
        <fullName evidence="9">Ribosomal RNA-processing protein 43</fullName>
    </recommendedName>
</protein>
<dbReference type="GO" id="GO:0034475">
    <property type="term" value="P:U4 snRNA 3'-end processing"/>
    <property type="evidence" value="ECO:0007669"/>
    <property type="project" value="TreeGrafter"/>
</dbReference>
<dbReference type="GeneID" id="113523370"/>
<dbReference type="Proteomes" id="UP001652740">
    <property type="component" value="Unplaced"/>
</dbReference>
<keyword evidence="11" id="KW-1185">Reference proteome</keyword>